<dbReference type="AlphaFoldDB" id="A0A562T407"/>
<name>A0A562T407_CHIJA</name>
<evidence type="ECO:0000259" key="3">
    <source>
        <dbReference type="Pfam" id="PF08281"/>
    </source>
</evidence>
<dbReference type="InterPro" id="IPR013325">
    <property type="entry name" value="RNA_pol_sigma_r2"/>
</dbReference>
<keyword evidence="1" id="KW-0805">Transcription regulation</keyword>
<dbReference type="InterPro" id="IPR014284">
    <property type="entry name" value="RNA_pol_sigma-70_dom"/>
</dbReference>
<dbReference type="InterPro" id="IPR013249">
    <property type="entry name" value="RNA_pol_sigma70_r4_t2"/>
</dbReference>
<evidence type="ECO:0000313" key="5">
    <source>
        <dbReference type="EMBL" id="TWI87974.1"/>
    </source>
</evidence>
<dbReference type="Pfam" id="PF08281">
    <property type="entry name" value="Sigma70_r4_2"/>
    <property type="match status" value="1"/>
</dbReference>
<accession>A0A562T407</accession>
<feature type="domain" description="RNA polymerase sigma-70 region 2" evidence="2">
    <location>
        <begin position="15"/>
        <end position="83"/>
    </location>
</feature>
<dbReference type="Pfam" id="PF04542">
    <property type="entry name" value="Sigma70_r2"/>
    <property type="match status" value="1"/>
</dbReference>
<keyword evidence="1" id="KW-0731">Sigma factor</keyword>
<keyword evidence="1" id="KW-0804">Transcription</keyword>
<dbReference type="GO" id="GO:0006352">
    <property type="term" value="P:DNA-templated transcription initiation"/>
    <property type="evidence" value="ECO:0007669"/>
    <property type="project" value="InterPro"/>
</dbReference>
<dbReference type="Gene3D" id="1.25.40.10">
    <property type="entry name" value="Tetratricopeptide repeat domain"/>
    <property type="match status" value="1"/>
</dbReference>
<dbReference type="PANTHER" id="PTHR47756:SF2">
    <property type="entry name" value="BLL6612 PROTEIN"/>
    <property type="match status" value="1"/>
</dbReference>
<dbReference type="InterPro" id="IPR013324">
    <property type="entry name" value="RNA_pol_sigma_r3/r4-like"/>
</dbReference>
<dbReference type="Proteomes" id="UP000316778">
    <property type="component" value="Unassembled WGS sequence"/>
</dbReference>
<dbReference type="GO" id="GO:0016987">
    <property type="term" value="F:sigma factor activity"/>
    <property type="evidence" value="ECO:0007669"/>
    <property type="project" value="UniProtKB-KW"/>
</dbReference>
<evidence type="ECO:0000259" key="4">
    <source>
        <dbReference type="Pfam" id="PF20239"/>
    </source>
</evidence>
<dbReference type="PROSITE" id="PS01063">
    <property type="entry name" value="SIGMA70_ECF"/>
    <property type="match status" value="1"/>
</dbReference>
<protein>
    <recommendedName>
        <fullName evidence="1">RNA polymerase sigma factor</fullName>
    </recommendedName>
</protein>
<feature type="domain" description="DUF6596" evidence="4">
    <location>
        <begin position="190"/>
        <end position="291"/>
    </location>
</feature>
<dbReference type="OrthoDB" id="9780299at2"/>
<proteinExistence type="inferred from homology"/>
<dbReference type="GO" id="GO:0003677">
    <property type="term" value="F:DNA binding"/>
    <property type="evidence" value="ECO:0007669"/>
    <property type="project" value="UniProtKB-KW"/>
</dbReference>
<comment type="similarity">
    <text evidence="1">Belongs to the sigma-70 factor family. ECF subfamily.</text>
</comment>
<evidence type="ECO:0000256" key="1">
    <source>
        <dbReference type="RuleBase" id="RU000716"/>
    </source>
</evidence>
<organism evidence="5 6">
    <name type="scientific">Chitinophaga japonensis</name>
    <name type="common">Flexibacter japonensis</name>
    <dbReference type="NCBI Taxonomy" id="104662"/>
    <lineage>
        <taxon>Bacteria</taxon>
        <taxon>Pseudomonadati</taxon>
        <taxon>Bacteroidota</taxon>
        <taxon>Chitinophagia</taxon>
        <taxon>Chitinophagales</taxon>
        <taxon>Chitinophagaceae</taxon>
        <taxon>Chitinophaga</taxon>
    </lineage>
</organism>
<dbReference type="SUPFAM" id="SSF88946">
    <property type="entry name" value="Sigma2 domain of RNA polymerase sigma factors"/>
    <property type="match status" value="1"/>
</dbReference>
<dbReference type="SUPFAM" id="SSF88659">
    <property type="entry name" value="Sigma3 and sigma4 domains of RNA polymerase sigma factors"/>
    <property type="match status" value="1"/>
</dbReference>
<dbReference type="InterPro" id="IPR046531">
    <property type="entry name" value="DUF6596"/>
</dbReference>
<dbReference type="InterPro" id="IPR011990">
    <property type="entry name" value="TPR-like_helical_dom_sf"/>
</dbReference>
<dbReference type="Pfam" id="PF20239">
    <property type="entry name" value="DUF6596"/>
    <property type="match status" value="1"/>
</dbReference>
<dbReference type="InterPro" id="IPR000838">
    <property type="entry name" value="RNA_pol_sigma70_ECF_CS"/>
</dbReference>
<keyword evidence="1" id="KW-0238">DNA-binding</keyword>
<dbReference type="EMBL" id="VLLG01000003">
    <property type="protein sequence ID" value="TWI87974.1"/>
    <property type="molecule type" value="Genomic_DNA"/>
</dbReference>
<evidence type="ECO:0000259" key="2">
    <source>
        <dbReference type="Pfam" id="PF04542"/>
    </source>
</evidence>
<dbReference type="Gene3D" id="1.10.10.10">
    <property type="entry name" value="Winged helix-like DNA-binding domain superfamily/Winged helix DNA-binding domain"/>
    <property type="match status" value="1"/>
</dbReference>
<dbReference type="PANTHER" id="PTHR47756">
    <property type="entry name" value="BLL6612 PROTEIN-RELATED"/>
    <property type="match status" value="1"/>
</dbReference>
<dbReference type="InterPro" id="IPR036388">
    <property type="entry name" value="WH-like_DNA-bd_sf"/>
</dbReference>
<dbReference type="NCBIfam" id="TIGR02937">
    <property type="entry name" value="sigma70-ECF"/>
    <property type="match status" value="1"/>
</dbReference>
<evidence type="ECO:0000313" key="6">
    <source>
        <dbReference type="Proteomes" id="UP000316778"/>
    </source>
</evidence>
<feature type="domain" description="RNA polymerase sigma factor 70 region 4 type 2" evidence="3">
    <location>
        <begin position="120"/>
        <end position="171"/>
    </location>
</feature>
<comment type="caution">
    <text evidence="5">The sequence shown here is derived from an EMBL/GenBank/DDBJ whole genome shotgun (WGS) entry which is preliminary data.</text>
</comment>
<dbReference type="SUPFAM" id="SSF48452">
    <property type="entry name" value="TPR-like"/>
    <property type="match status" value="1"/>
</dbReference>
<dbReference type="RefSeq" id="WP_145712659.1">
    <property type="nucleotide sequence ID" value="NZ_BAAAFY010000001.1"/>
</dbReference>
<keyword evidence="6" id="KW-1185">Reference proteome</keyword>
<dbReference type="InterPro" id="IPR007627">
    <property type="entry name" value="RNA_pol_sigma70_r2"/>
</dbReference>
<reference evidence="5 6" key="1">
    <citation type="journal article" date="2013" name="Stand. Genomic Sci.">
        <title>Genomic Encyclopedia of Type Strains, Phase I: The one thousand microbial genomes (KMG-I) project.</title>
        <authorList>
            <person name="Kyrpides N.C."/>
            <person name="Woyke T."/>
            <person name="Eisen J.A."/>
            <person name="Garrity G."/>
            <person name="Lilburn T.G."/>
            <person name="Beck B.J."/>
            <person name="Whitman W.B."/>
            <person name="Hugenholtz P."/>
            <person name="Klenk H.P."/>
        </authorList>
    </citation>
    <scope>NUCLEOTIDE SEQUENCE [LARGE SCALE GENOMIC DNA]</scope>
    <source>
        <strain evidence="5 6">DSM 13484</strain>
    </source>
</reference>
<gene>
    <name evidence="5" type="ORF">LX66_2048</name>
</gene>
<dbReference type="Gene3D" id="1.10.1740.10">
    <property type="match status" value="1"/>
</dbReference>
<sequence>MQPDANTPQQIVDHLFRHESGKMIAVLTRIFGIHNLSLVEDVVQEAFLKAMLAWTFKQVPDNPSAWLMTVARNKALDIIRRQQHFRNLSGELAYQLQHTTESTVRQLFLDTEITDSQLRMIFACCHPSLKEEDQIALTLKTVSGFSAEEIARALVTNEAVIQKRLYRARQFIKEQGIQLEIPCGDELTPRLETVYTVLYLLFNEGYNSLKADELIREDLCIEAMRLCLLLSEHKVGRQPATFALLSLMCLQASRFDSRMDENNGIILLQHQDRSTWNRELINTGYHYLRQSSSGDRLTVYHIESAIAAEHCLAPSFEATNWNRMLQLYSLLLEHKPMPVVLLNRAIVLAQLGQHAEAIREVTTIPDIEKLLSTHYIYSAVLGDLYLQAGDMLNARKHLRAALQLTVSLAEKKLIHQKLETINY</sequence>